<reference evidence="2" key="1">
    <citation type="journal article" date="2023" name="Nat. Plants">
        <title>Single-cell RNA sequencing provides a high-resolution roadmap for understanding the multicellular compartmentation of specialized metabolism.</title>
        <authorList>
            <person name="Sun S."/>
            <person name="Shen X."/>
            <person name="Li Y."/>
            <person name="Li Y."/>
            <person name="Wang S."/>
            <person name="Li R."/>
            <person name="Zhang H."/>
            <person name="Shen G."/>
            <person name="Guo B."/>
            <person name="Wei J."/>
            <person name="Xu J."/>
            <person name="St-Pierre B."/>
            <person name="Chen S."/>
            <person name="Sun C."/>
        </authorList>
    </citation>
    <scope>NUCLEOTIDE SEQUENCE [LARGE SCALE GENOMIC DNA]</scope>
</reference>
<accession>A0ACC0CCU7</accession>
<proteinExistence type="predicted"/>
<evidence type="ECO:0000313" key="1">
    <source>
        <dbReference type="EMBL" id="KAI5682776.1"/>
    </source>
</evidence>
<name>A0ACC0CCU7_CATRO</name>
<comment type="caution">
    <text evidence="1">The sequence shown here is derived from an EMBL/GenBank/DDBJ whole genome shotgun (WGS) entry which is preliminary data.</text>
</comment>
<dbReference type="EMBL" id="CM044701">
    <property type="protein sequence ID" value="KAI5682776.1"/>
    <property type="molecule type" value="Genomic_DNA"/>
</dbReference>
<sequence>MTVCLSVRLLVCITDNGVSLETNKKLDPQCPSVKRSVIHVIDNWSSVNRRKSANGVIGIGVQSVTGETNSSLTDLAVGDRVNFCSVNVTPHPAEQVAFWFVNIYENLTLTRDKLLDMIMCSEASKDCVICSLVPRGTLIPYSVAVSLVEGLGVSQLVSEHLGSNCWILDELYESTAYTLMLTMRFIGIRWHTILIGGYTRRARSWTGPGRPYHCRRILLGILSHRGTRFQWLTFQMVSW</sequence>
<evidence type="ECO:0000313" key="2">
    <source>
        <dbReference type="Proteomes" id="UP001060085"/>
    </source>
</evidence>
<keyword evidence="2" id="KW-1185">Reference proteome</keyword>
<protein>
    <submittedName>
        <fullName evidence="1">Uncharacterized protein</fullName>
    </submittedName>
</protein>
<organism evidence="1 2">
    <name type="scientific">Catharanthus roseus</name>
    <name type="common">Madagascar periwinkle</name>
    <name type="synonym">Vinca rosea</name>
    <dbReference type="NCBI Taxonomy" id="4058"/>
    <lineage>
        <taxon>Eukaryota</taxon>
        <taxon>Viridiplantae</taxon>
        <taxon>Streptophyta</taxon>
        <taxon>Embryophyta</taxon>
        <taxon>Tracheophyta</taxon>
        <taxon>Spermatophyta</taxon>
        <taxon>Magnoliopsida</taxon>
        <taxon>eudicotyledons</taxon>
        <taxon>Gunneridae</taxon>
        <taxon>Pentapetalae</taxon>
        <taxon>asterids</taxon>
        <taxon>lamiids</taxon>
        <taxon>Gentianales</taxon>
        <taxon>Apocynaceae</taxon>
        <taxon>Rauvolfioideae</taxon>
        <taxon>Vinceae</taxon>
        <taxon>Catharanthinae</taxon>
        <taxon>Catharanthus</taxon>
    </lineage>
</organism>
<gene>
    <name evidence="1" type="ORF">M9H77_04004</name>
</gene>
<dbReference type="Proteomes" id="UP001060085">
    <property type="component" value="Linkage Group LG01"/>
</dbReference>